<organism evidence="1 2">
    <name type="scientific">Candidatus Azambacteria bacterium GW2011_GWB1_42_17</name>
    <dbReference type="NCBI Taxonomy" id="1618615"/>
    <lineage>
        <taxon>Bacteria</taxon>
        <taxon>Candidatus Azamiibacteriota</taxon>
    </lineage>
</organism>
<gene>
    <name evidence="1" type="ORF">UV07_C0026G0004</name>
</gene>
<protein>
    <submittedName>
        <fullName evidence="1">Uncharacterized protein</fullName>
    </submittedName>
</protein>
<evidence type="ECO:0000313" key="2">
    <source>
        <dbReference type="Proteomes" id="UP000033986"/>
    </source>
</evidence>
<accession>A0A0G0Z4S1</accession>
<evidence type="ECO:0000313" key="1">
    <source>
        <dbReference type="EMBL" id="KKS43702.1"/>
    </source>
</evidence>
<name>A0A0G0Z4S1_9BACT</name>
<proteinExistence type="predicted"/>
<reference evidence="1 2" key="1">
    <citation type="journal article" date="2015" name="Nature">
        <title>rRNA introns, odd ribosomes, and small enigmatic genomes across a large radiation of phyla.</title>
        <authorList>
            <person name="Brown C.T."/>
            <person name="Hug L.A."/>
            <person name="Thomas B.C."/>
            <person name="Sharon I."/>
            <person name="Castelle C.J."/>
            <person name="Singh A."/>
            <person name="Wilkins M.J."/>
            <person name="Williams K.H."/>
            <person name="Banfield J.F."/>
        </authorList>
    </citation>
    <scope>NUCLEOTIDE SEQUENCE [LARGE SCALE GENOMIC DNA]</scope>
</reference>
<dbReference type="EMBL" id="LCDB01000026">
    <property type="protein sequence ID" value="KKS43702.1"/>
    <property type="molecule type" value="Genomic_DNA"/>
</dbReference>
<dbReference type="Proteomes" id="UP000033986">
    <property type="component" value="Unassembled WGS sequence"/>
</dbReference>
<dbReference type="AlphaFoldDB" id="A0A0G0Z4S1"/>
<comment type="caution">
    <text evidence="1">The sequence shown here is derived from an EMBL/GenBank/DDBJ whole genome shotgun (WGS) entry which is preliminary data.</text>
</comment>
<sequence>MPNEEYVPSKEEIQAAEMMMTDEQKNMSEGRTNSYNKLESFLGLKNTVSLAELINTLYADKITQQDAECRTVLFHEHGVEMSPYCAPERFNFSRLEVADWENIRNSQIPAITLMAASNHNDLRDYFKKKKSLGKISRYTDLDLPPRREAEINAFLRSLPLVHSTSVDALDKILSAGKLISNKRLYFEGKKSALEFHSDSQGTTTLMDRTLGLDEYVFADFARPHVYHSQQEVTIVIDPDTIFSPGVFMTAKDVLDCDIANPLPEYLSSSLTPEYFYEAAKLKIAKEVTEEREVGSRGVYESQSSYNTIRQFSEGQDGYTYTNIGKQLNFSTWEVKLPEVPVSAIRKVIFRDQQQFDNFRERFQGGDFELVYEPNLKGNQYHVLKIAGEFEKQFNTIRDSTNREQMFEEVKKYHTMDDAEFETFRCTDTNKKLQDSYSDIIHYRSWYGPEYKNGIPVHDYPSRGKETLRTRHGVIHGEVVYISFKYAVIQTLHDNIAVPFEDLVSSEGKALAELTINGSRPE</sequence>